<dbReference type="Proteomes" id="UP000187735">
    <property type="component" value="Chromosome"/>
</dbReference>
<dbReference type="PROSITE" id="PS51186">
    <property type="entry name" value="GNAT"/>
    <property type="match status" value="1"/>
</dbReference>
<organism evidence="4 5">
    <name type="scientific">Fuerstiella marisgermanici</name>
    <dbReference type="NCBI Taxonomy" id="1891926"/>
    <lineage>
        <taxon>Bacteria</taxon>
        <taxon>Pseudomonadati</taxon>
        <taxon>Planctomycetota</taxon>
        <taxon>Planctomycetia</taxon>
        <taxon>Planctomycetales</taxon>
        <taxon>Planctomycetaceae</taxon>
        <taxon>Fuerstiella</taxon>
    </lineage>
</organism>
<evidence type="ECO:0000256" key="2">
    <source>
        <dbReference type="ARBA" id="ARBA00023315"/>
    </source>
</evidence>
<protein>
    <submittedName>
        <fullName evidence="4">Putative acetyltransferase</fullName>
    </submittedName>
</protein>
<dbReference type="EMBL" id="CP017641">
    <property type="protein sequence ID" value="APZ94335.1"/>
    <property type="molecule type" value="Genomic_DNA"/>
</dbReference>
<dbReference type="PANTHER" id="PTHR43420">
    <property type="entry name" value="ACETYLTRANSFERASE"/>
    <property type="match status" value="1"/>
</dbReference>
<accession>A0A1P8WJV1</accession>
<reference evidence="4 5" key="1">
    <citation type="journal article" date="2016" name="Front. Microbiol.">
        <title>Fuerstia marisgermanicae gen. nov., sp. nov., an Unusual Member of the Phylum Planctomycetes from the German Wadden Sea.</title>
        <authorList>
            <person name="Kohn T."/>
            <person name="Heuer A."/>
            <person name="Jogler M."/>
            <person name="Vollmers J."/>
            <person name="Boedeker C."/>
            <person name="Bunk B."/>
            <person name="Rast P."/>
            <person name="Borchert D."/>
            <person name="Glockner I."/>
            <person name="Freese H.M."/>
            <person name="Klenk H.P."/>
            <person name="Overmann J."/>
            <person name="Kaster A.K."/>
            <person name="Rohde M."/>
            <person name="Wiegand S."/>
            <person name="Jogler C."/>
        </authorList>
    </citation>
    <scope>NUCLEOTIDE SEQUENCE [LARGE SCALE GENOMIC DNA]</scope>
    <source>
        <strain evidence="4 5">NH11</strain>
    </source>
</reference>
<evidence type="ECO:0000259" key="3">
    <source>
        <dbReference type="PROSITE" id="PS51186"/>
    </source>
</evidence>
<dbReference type="Gene3D" id="3.40.630.30">
    <property type="match status" value="1"/>
</dbReference>
<dbReference type="GO" id="GO:0016747">
    <property type="term" value="F:acyltransferase activity, transferring groups other than amino-acyl groups"/>
    <property type="evidence" value="ECO:0007669"/>
    <property type="project" value="InterPro"/>
</dbReference>
<dbReference type="Pfam" id="PF00583">
    <property type="entry name" value="Acetyltransf_1"/>
    <property type="match status" value="1"/>
</dbReference>
<dbReference type="CDD" id="cd04301">
    <property type="entry name" value="NAT_SF"/>
    <property type="match status" value="1"/>
</dbReference>
<evidence type="ECO:0000313" key="5">
    <source>
        <dbReference type="Proteomes" id="UP000187735"/>
    </source>
</evidence>
<feature type="domain" description="N-acetyltransferase" evidence="3">
    <location>
        <begin position="1"/>
        <end position="127"/>
    </location>
</feature>
<dbReference type="STRING" id="1891926.Fuma_03963"/>
<evidence type="ECO:0000313" key="4">
    <source>
        <dbReference type="EMBL" id="APZ94335.1"/>
    </source>
</evidence>
<dbReference type="SUPFAM" id="SSF55729">
    <property type="entry name" value="Acyl-CoA N-acyltransferases (Nat)"/>
    <property type="match status" value="1"/>
</dbReference>
<dbReference type="InterPro" id="IPR050680">
    <property type="entry name" value="YpeA/RimI_acetyltransf"/>
</dbReference>
<dbReference type="KEGG" id="fmr:Fuma_03963"/>
<keyword evidence="5" id="KW-1185">Reference proteome</keyword>
<sequence>METEGRQLDSATVQAGVTRGLDVGEEVRYFVADADGQVIGQIMLTREWSDWRDGWIAWLQSVYVVAEARGKGVFKGLLQHAIDQLKQQPDVVCMRLYVERDNNAAIATYQKLNFADSGYHVMETPLQ</sequence>
<evidence type="ECO:0000256" key="1">
    <source>
        <dbReference type="ARBA" id="ARBA00022679"/>
    </source>
</evidence>
<keyword evidence="2" id="KW-0012">Acyltransferase</keyword>
<dbReference type="InterPro" id="IPR000182">
    <property type="entry name" value="GNAT_dom"/>
</dbReference>
<dbReference type="OrthoDB" id="9805924at2"/>
<dbReference type="AlphaFoldDB" id="A0A1P8WJV1"/>
<gene>
    <name evidence="4" type="ORF">Fuma_03963</name>
</gene>
<name>A0A1P8WJV1_9PLAN</name>
<dbReference type="InterPro" id="IPR016181">
    <property type="entry name" value="Acyl_CoA_acyltransferase"/>
</dbReference>
<proteinExistence type="predicted"/>
<keyword evidence="1 4" id="KW-0808">Transferase</keyword>